<evidence type="ECO:0000256" key="13">
    <source>
        <dbReference type="RuleBase" id="RU003983"/>
    </source>
</evidence>
<dbReference type="Gene3D" id="3.30.2010.10">
    <property type="entry name" value="Metalloproteases ('zincins'), catalytic domain"/>
    <property type="match status" value="1"/>
</dbReference>
<feature type="transmembrane region" description="Helical" evidence="14">
    <location>
        <begin position="60"/>
        <end position="79"/>
    </location>
</feature>
<keyword evidence="5 13" id="KW-0378">Hydrolase</keyword>
<evidence type="ECO:0000256" key="6">
    <source>
        <dbReference type="ARBA" id="ARBA00022824"/>
    </source>
</evidence>
<evidence type="ECO:0000256" key="10">
    <source>
        <dbReference type="ARBA" id="ARBA00023136"/>
    </source>
</evidence>
<evidence type="ECO:0000256" key="14">
    <source>
        <dbReference type="SAM" id="Phobius"/>
    </source>
</evidence>
<comment type="similarity">
    <text evidence="13">Belongs to the peptidase M48 family.</text>
</comment>
<gene>
    <name evidence="17" type="ORF">ENN50_03520</name>
</gene>
<dbReference type="FunFam" id="3.30.2010.10:FF:000002">
    <property type="entry name" value="CAAX prenyl protease"/>
    <property type="match status" value="1"/>
</dbReference>
<dbReference type="PANTHER" id="PTHR10120">
    <property type="entry name" value="CAAX PRENYL PROTEASE 1"/>
    <property type="match status" value="1"/>
</dbReference>
<keyword evidence="3 14" id="KW-0812">Transmembrane</keyword>
<evidence type="ECO:0000259" key="16">
    <source>
        <dbReference type="Pfam" id="PF16491"/>
    </source>
</evidence>
<feature type="active site" description="Proton donor" evidence="11">
    <location>
        <position position="356"/>
    </location>
</feature>
<dbReference type="Pfam" id="PF01435">
    <property type="entry name" value="Peptidase_M48"/>
    <property type="match status" value="1"/>
</dbReference>
<dbReference type="GO" id="GO:0046872">
    <property type="term" value="F:metal ion binding"/>
    <property type="evidence" value="ECO:0007669"/>
    <property type="project" value="UniProtKB-KW"/>
</dbReference>
<evidence type="ECO:0000256" key="7">
    <source>
        <dbReference type="ARBA" id="ARBA00022833"/>
    </source>
</evidence>
<evidence type="ECO:0000256" key="4">
    <source>
        <dbReference type="ARBA" id="ARBA00022723"/>
    </source>
</evidence>
<keyword evidence="4 12" id="KW-0479">Metal-binding</keyword>
<evidence type="ECO:0000256" key="1">
    <source>
        <dbReference type="ARBA" id="ARBA00004477"/>
    </source>
</evidence>
<name>A0A831WRF4_PROAE</name>
<dbReference type="GO" id="GO:0004222">
    <property type="term" value="F:metalloendopeptidase activity"/>
    <property type="evidence" value="ECO:0007669"/>
    <property type="project" value="InterPro"/>
</dbReference>
<feature type="binding site" evidence="12">
    <location>
        <position position="278"/>
    </location>
    <ligand>
        <name>Zn(2+)</name>
        <dbReference type="ChEBI" id="CHEBI:29105"/>
        <note>catalytic</note>
    </ligand>
</feature>
<evidence type="ECO:0000256" key="9">
    <source>
        <dbReference type="ARBA" id="ARBA00023049"/>
    </source>
</evidence>
<feature type="active site" evidence="11">
    <location>
        <position position="275"/>
    </location>
</feature>
<feature type="transmembrane region" description="Helical" evidence="14">
    <location>
        <begin position="6"/>
        <end position="25"/>
    </location>
</feature>
<comment type="subcellular location">
    <subcellularLocation>
        <location evidence="1">Endoplasmic reticulum membrane</location>
        <topology evidence="1">Multi-pass membrane protein</topology>
    </subcellularLocation>
</comment>
<evidence type="ECO:0000313" key="17">
    <source>
        <dbReference type="EMBL" id="HED30760.1"/>
    </source>
</evidence>
<keyword evidence="2 13" id="KW-0645">Protease</keyword>
<evidence type="ECO:0000256" key="11">
    <source>
        <dbReference type="PIRSR" id="PIRSR627057-1"/>
    </source>
</evidence>
<evidence type="ECO:0000256" key="12">
    <source>
        <dbReference type="PIRSR" id="PIRSR627057-2"/>
    </source>
</evidence>
<accession>A0A831WRF4</accession>
<dbReference type="AlphaFoldDB" id="A0A831WRF4"/>
<keyword evidence="9 13" id="KW-0482">Metalloprotease</keyword>
<evidence type="ECO:0000256" key="8">
    <source>
        <dbReference type="ARBA" id="ARBA00022989"/>
    </source>
</evidence>
<evidence type="ECO:0000259" key="15">
    <source>
        <dbReference type="Pfam" id="PF01435"/>
    </source>
</evidence>
<dbReference type="Pfam" id="PF16491">
    <property type="entry name" value="Peptidase_M48_N"/>
    <property type="match status" value="1"/>
</dbReference>
<dbReference type="InterPro" id="IPR027057">
    <property type="entry name" value="CAXX_Prtase_1"/>
</dbReference>
<reference evidence="17" key="1">
    <citation type="journal article" date="2020" name="mSystems">
        <title>Genome- and Community-Level Interaction Insights into Carbon Utilization and Element Cycling Functions of Hydrothermarchaeota in Hydrothermal Sediment.</title>
        <authorList>
            <person name="Zhou Z."/>
            <person name="Liu Y."/>
            <person name="Xu W."/>
            <person name="Pan J."/>
            <person name="Luo Z.H."/>
            <person name="Li M."/>
        </authorList>
    </citation>
    <scope>NUCLEOTIDE SEQUENCE [LARGE SCALE GENOMIC DNA]</scope>
    <source>
        <strain evidence="17">SpSt-1181</strain>
    </source>
</reference>
<feature type="transmembrane region" description="Helical" evidence="14">
    <location>
        <begin position="171"/>
        <end position="191"/>
    </location>
</feature>
<feature type="binding site" evidence="12">
    <location>
        <position position="274"/>
    </location>
    <ligand>
        <name>Zn(2+)</name>
        <dbReference type="ChEBI" id="CHEBI:29105"/>
        <note>catalytic</note>
    </ligand>
</feature>
<comment type="caution">
    <text evidence="17">The sequence shown here is derived from an EMBL/GenBank/DDBJ whole genome shotgun (WGS) entry which is preliminary data.</text>
</comment>
<keyword evidence="7 12" id="KW-0862">Zinc</keyword>
<keyword evidence="8 14" id="KW-1133">Transmembrane helix</keyword>
<feature type="binding site" evidence="12">
    <location>
        <position position="352"/>
    </location>
    <ligand>
        <name>Zn(2+)</name>
        <dbReference type="ChEBI" id="CHEBI:29105"/>
        <note>catalytic</note>
    </ligand>
</feature>
<feature type="transmembrane region" description="Helical" evidence="14">
    <location>
        <begin position="326"/>
        <end position="347"/>
    </location>
</feature>
<proteinExistence type="inferred from homology"/>
<dbReference type="EMBL" id="DSBW01000078">
    <property type="protein sequence ID" value="HED30760.1"/>
    <property type="molecule type" value="Genomic_DNA"/>
</dbReference>
<dbReference type="Proteomes" id="UP000886335">
    <property type="component" value="Unassembled WGS sequence"/>
</dbReference>
<feature type="transmembrane region" description="Helical" evidence="14">
    <location>
        <begin position="284"/>
        <end position="306"/>
    </location>
</feature>
<feature type="transmembrane region" description="Helical" evidence="14">
    <location>
        <begin position="147"/>
        <end position="165"/>
    </location>
</feature>
<sequence length="412" mass="46460">MNIFGVVILVTLVGTFVLKMVSDILNLRSASSALPDEFRGVYDQGAYEKSQRYLHSNTRFSMITAVFDLAVLLAFWFSGGFDYIDQLIRGWGLSPVLAGLAFIGILLLLQGVLSLPFSMYRTFVIEERFGFNKTTPATFFADMIKSLLLGVALGGPVIAALLWFFEHSGTMAWLWAWIGVSLFSLLLQYVAPTLIMPLFNKFTPLEDGELKSAIMSYAREVNFPLEGIYVIDGSRRSAKANAFFTGFGRQKRIALFDTLIEQHSSDELVAVLAHEIGHYKKKHILISMLLNTLNMGVVFFLLSLFMDNRLLFDAFYMTSTSVYASLVFFLLLYSPVEFLLSIALQYLSRKHEYEADQYAVTTFRHGSALIGALKKLSRSNLSNLTPHPLYVFLNYSHPPVLQRIDRMRSALS</sequence>
<feature type="transmembrane region" description="Helical" evidence="14">
    <location>
        <begin position="91"/>
        <end position="113"/>
    </location>
</feature>
<evidence type="ECO:0000256" key="5">
    <source>
        <dbReference type="ARBA" id="ARBA00022801"/>
    </source>
</evidence>
<dbReference type="InterPro" id="IPR032456">
    <property type="entry name" value="Peptidase_M48_N"/>
</dbReference>
<feature type="domain" description="CAAX prenyl protease 1 N-terminal" evidence="16">
    <location>
        <begin position="25"/>
        <end position="201"/>
    </location>
</feature>
<dbReference type="CDD" id="cd07343">
    <property type="entry name" value="M48A_Zmpste24p_like"/>
    <property type="match status" value="1"/>
</dbReference>
<evidence type="ECO:0000256" key="2">
    <source>
        <dbReference type="ARBA" id="ARBA00022670"/>
    </source>
</evidence>
<evidence type="ECO:0000256" key="3">
    <source>
        <dbReference type="ARBA" id="ARBA00022692"/>
    </source>
</evidence>
<keyword evidence="6" id="KW-0256">Endoplasmic reticulum</keyword>
<dbReference type="GO" id="GO:0071586">
    <property type="term" value="P:CAAX-box protein processing"/>
    <property type="evidence" value="ECO:0007669"/>
    <property type="project" value="InterPro"/>
</dbReference>
<keyword evidence="10 14" id="KW-0472">Membrane</keyword>
<protein>
    <submittedName>
        <fullName evidence="17">M48 family peptidase</fullName>
    </submittedName>
</protein>
<comment type="cofactor">
    <cofactor evidence="12 13">
        <name>Zn(2+)</name>
        <dbReference type="ChEBI" id="CHEBI:29105"/>
    </cofactor>
    <text evidence="12 13">Binds 1 zinc ion per subunit.</text>
</comment>
<organism evidence="17">
    <name type="scientific">Prosthecochloris aestuarii</name>
    <dbReference type="NCBI Taxonomy" id="1102"/>
    <lineage>
        <taxon>Bacteria</taxon>
        <taxon>Pseudomonadati</taxon>
        <taxon>Chlorobiota</taxon>
        <taxon>Chlorobiia</taxon>
        <taxon>Chlorobiales</taxon>
        <taxon>Chlorobiaceae</taxon>
        <taxon>Prosthecochloris</taxon>
    </lineage>
</organism>
<dbReference type="InterPro" id="IPR001915">
    <property type="entry name" value="Peptidase_M48"/>
</dbReference>
<feature type="domain" description="Peptidase M48" evidence="15">
    <location>
        <begin position="204"/>
        <end position="409"/>
    </location>
</feature>